<dbReference type="Proteomes" id="UP001198374">
    <property type="component" value="Unassembled WGS sequence"/>
</dbReference>
<dbReference type="EMBL" id="JAIWIY010000001">
    <property type="protein sequence ID" value="MCA2096075.1"/>
    <property type="molecule type" value="Genomic_DNA"/>
</dbReference>
<dbReference type="RefSeq" id="WP_004829104.1">
    <property type="nucleotide sequence ID" value="NZ_JAGGLO010000004.1"/>
</dbReference>
<accession>A0ABS7YWF7</accession>
<dbReference type="InterPro" id="IPR046146">
    <property type="entry name" value="DUF6148"/>
</dbReference>
<gene>
    <name evidence="1" type="ORF">LDJ82_04005</name>
</gene>
<name>A0ABS7YWF7_9FIRM</name>
<keyword evidence="2" id="KW-1185">Reference proteome</keyword>
<dbReference type="Pfam" id="PF19645">
    <property type="entry name" value="DUF6148"/>
    <property type="match status" value="1"/>
</dbReference>
<comment type="caution">
    <text evidence="1">The sequence shown here is derived from an EMBL/GenBank/DDBJ whole genome shotgun (WGS) entry which is preliminary data.</text>
</comment>
<evidence type="ECO:0000313" key="2">
    <source>
        <dbReference type="Proteomes" id="UP001198374"/>
    </source>
</evidence>
<organism evidence="1 2">
    <name type="scientific">Anaerococcus degeneri</name>
    <dbReference type="NCBI Taxonomy" id="361500"/>
    <lineage>
        <taxon>Bacteria</taxon>
        <taxon>Bacillati</taxon>
        <taxon>Bacillota</taxon>
        <taxon>Tissierellia</taxon>
        <taxon>Tissierellales</taxon>
        <taxon>Peptoniphilaceae</taxon>
        <taxon>Anaerococcus</taxon>
    </lineage>
</organism>
<protein>
    <submittedName>
        <fullName evidence="1">DUF6148 family protein</fullName>
    </submittedName>
</protein>
<reference evidence="2" key="1">
    <citation type="submission" date="2023-07" db="EMBL/GenBank/DDBJ databases">
        <title>FDA dAtabase for Regulatory Grade micrObial Sequences (FDA-ARGOS): Supporting development and validation of Infectious Disease Dx tests.</title>
        <authorList>
            <person name="Sproer C."/>
            <person name="Gronow S."/>
            <person name="Severitt S."/>
            <person name="Schroder I."/>
            <person name="Tallon L."/>
            <person name="Sadzewicz L."/>
            <person name="Zhao X."/>
            <person name="Boylan J."/>
            <person name="Ott S."/>
            <person name="Bowen H."/>
            <person name="Vavikolanu K."/>
            <person name="Hazen T."/>
            <person name="Aluvathingal J."/>
            <person name="Nadendla S."/>
            <person name="Lowell S."/>
            <person name="Myers T."/>
            <person name="Yan Y."/>
        </authorList>
    </citation>
    <scope>NUCLEOTIDE SEQUENCE [LARGE SCALE GENOMIC DNA]</scope>
    <source>
        <strain evidence="2">FDAARGOS_1538</strain>
    </source>
</reference>
<sequence>MDKSEIKLRREQALKHYNIWLEAEMAVATSQSYTIGSRSLTRANLSEIREQQKYWRKEIDRLDTIDNYKGRNRTYIAVPRDI</sequence>
<evidence type="ECO:0000313" key="1">
    <source>
        <dbReference type="EMBL" id="MCA2096075.1"/>
    </source>
</evidence>
<proteinExistence type="predicted"/>